<name>A0A233SY54_STRDA</name>
<evidence type="ECO:0000313" key="2">
    <source>
        <dbReference type="EMBL" id="OXZ00583.1"/>
    </source>
</evidence>
<feature type="transmembrane region" description="Helical" evidence="1">
    <location>
        <begin position="35"/>
        <end position="55"/>
    </location>
</feature>
<dbReference type="RefSeq" id="WP_244201681.1">
    <property type="nucleotide sequence ID" value="NZ_MCGQ01000001.1"/>
</dbReference>
<accession>A0A233SY54</accession>
<evidence type="ECO:0000313" key="3">
    <source>
        <dbReference type="Proteomes" id="UP000215483"/>
    </source>
</evidence>
<dbReference type="AlphaFoldDB" id="A0A233SY54"/>
<gene>
    <name evidence="2" type="ORF">BEK98_00530</name>
</gene>
<reference evidence="2 3" key="1">
    <citation type="submission" date="2016-07" db="EMBL/GenBank/DDBJ databases">
        <title>Draft genome of Streptomyces diastatochromogenes.</title>
        <authorList>
            <person name="Podduturi R."/>
            <person name="Lukassen M.B."/>
            <person name="Clausen N."/>
            <person name="Nielsen J.L."/>
            <person name="Jorgensen N.O."/>
        </authorList>
    </citation>
    <scope>NUCLEOTIDE SEQUENCE [LARGE SCALE GENOMIC DNA]</scope>
    <source>
        <strain evidence="2 3">DSM 40608</strain>
    </source>
</reference>
<keyword evidence="3" id="KW-1185">Reference proteome</keyword>
<comment type="caution">
    <text evidence="2">The sequence shown here is derived from an EMBL/GenBank/DDBJ whole genome shotgun (WGS) entry which is preliminary data.</text>
</comment>
<organism evidence="2 3">
    <name type="scientific">Streptomyces diastatochromogenes</name>
    <dbReference type="NCBI Taxonomy" id="42236"/>
    <lineage>
        <taxon>Bacteria</taxon>
        <taxon>Bacillati</taxon>
        <taxon>Actinomycetota</taxon>
        <taxon>Actinomycetes</taxon>
        <taxon>Kitasatosporales</taxon>
        <taxon>Streptomycetaceae</taxon>
        <taxon>Streptomyces</taxon>
    </lineage>
</organism>
<dbReference type="Proteomes" id="UP000215483">
    <property type="component" value="Unassembled WGS sequence"/>
</dbReference>
<protein>
    <submittedName>
        <fullName evidence="2">Uncharacterized protein</fullName>
    </submittedName>
</protein>
<keyword evidence="1" id="KW-0472">Membrane</keyword>
<sequence length="68" mass="7207">MILMLWELMALGSLLLVLAEHRERPSIRQAGARGAVMTHLGLVLLLAGLALLAAYKAVDLRADASGAL</sequence>
<keyword evidence="1" id="KW-0812">Transmembrane</keyword>
<evidence type="ECO:0000256" key="1">
    <source>
        <dbReference type="SAM" id="Phobius"/>
    </source>
</evidence>
<proteinExistence type="predicted"/>
<dbReference type="EMBL" id="MCGQ01000001">
    <property type="protein sequence ID" value="OXZ00583.1"/>
    <property type="molecule type" value="Genomic_DNA"/>
</dbReference>
<keyword evidence="1" id="KW-1133">Transmembrane helix</keyword>